<evidence type="ECO:0000313" key="1">
    <source>
        <dbReference type="EMBL" id="KAF2151313.1"/>
    </source>
</evidence>
<name>A0A9P4IWP4_9PEZI</name>
<evidence type="ECO:0000313" key="2">
    <source>
        <dbReference type="Proteomes" id="UP000799439"/>
    </source>
</evidence>
<organism evidence="1 2">
    <name type="scientific">Myriangium duriaei CBS 260.36</name>
    <dbReference type="NCBI Taxonomy" id="1168546"/>
    <lineage>
        <taxon>Eukaryota</taxon>
        <taxon>Fungi</taxon>
        <taxon>Dikarya</taxon>
        <taxon>Ascomycota</taxon>
        <taxon>Pezizomycotina</taxon>
        <taxon>Dothideomycetes</taxon>
        <taxon>Dothideomycetidae</taxon>
        <taxon>Myriangiales</taxon>
        <taxon>Myriangiaceae</taxon>
        <taxon>Myriangium</taxon>
    </lineage>
</organism>
<dbReference type="AlphaFoldDB" id="A0A9P4IWP4"/>
<comment type="caution">
    <text evidence="1">The sequence shown here is derived from an EMBL/GenBank/DDBJ whole genome shotgun (WGS) entry which is preliminary data.</text>
</comment>
<accession>A0A9P4IWP4</accession>
<protein>
    <submittedName>
        <fullName evidence="1">Uncharacterized protein</fullName>
    </submittedName>
</protein>
<reference evidence="1" key="1">
    <citation type="journal article" date="2020" name="Stud. Mycol.">
        <title>101 Dothideomycetes genomes: a test case for predicting lifestyles and emergence of pathogens.</title>
        <authorList>
            <person name="Haridas S."/>
            <person name="Albert R."/>
            <person name="Binder M."/>
            <person name="Bloem J."/>
            <person name="Labutti K."/>
            <person name="Salamov A."/>
            <person name="Andreopoulos B."/>
            <person name="Baker S."/>
            <person name="Barry K."/>
            <person name="Bills G."/>
            <person name="Bluhm B."/>
            <person name="Cannon C."/>
            <person name="Castanera R."/>
            <person name="Culley D."/>
            <person name="Daum C."/>
            <person name="Ezra D."/>
            <person name="Gonzalez J."/>
            <person name="Henrissat B."/>
            <person name="Kuo A."/>
            <person name="Liang C."/>
            <person name="Lipzen A."/>
            <person name="Lutzoni F."/>
            <person name="Magnuson J."/>
            <person name="Mondo S."/>
            <person name="Nolan M."/>
            <person name="Ohm R."/>
            <person name="Pangilinan J."/>
            <person name="Park H.-J."/>
            <person name="Ramirez L."/>
            <person name="Alfaro M."/>
            <person name="Sun H."/>
            <person name="Tritt A."/>
            <person name="Yoshinaga Y."/>
            <person name="Zwiers L.-H."/>
            <person name="Turgeon B."/>
            <person name="Goodwin S."/>
            <person name="Spatafora J."/>
            <person name="Crous P."/>
            <person name="Grigoriev I."/>
        </authorList>
    </citation>
    <scope>NUCLEOTIDE SEQUENCE</scope>
    <source>
        <strain evidence="1">CBS 260.36</strain>
    </source>
</reference>
<sequence>MPVTAGLLFILRSTTVIILVLSPVPYISAATVPIRVATFTKAELAATGPNPMHRHAVSHLRARVATRASGSLIHSSDRTNSYA</sequence>
<proteinExistence type="predicted"/>
<keyword evidence="2" id="KW-1185">Reference proteome</keyword>
<gene>
    <name evidence="1" type="ORF">K461DRAFT_280104</name>
</gene>
<dbReference type="EMBL" id="ML996088">
    <property type="protein sequence ID" value="KAF2151313.1"/>
    <property type="molecule type" value="Genomic_DNA"/>
</dbReference>
<dbReference type="Proteomes" id="UP000799439">
    <property type="component" value="Unassembled WGS sequence"/>
</dbReference>